<comment type="caution">
    <text evidence="1">The sequence shown here is derived from an EMBL/GenBank/DDBJ whole genome shotgun (WGS) entry which is preliminary data.</text>
</comment>
<accession>A0A3E0WWD9</accession>
<dbReference type="GO" id="GO:0030246">
    <property type="term" value="F:carbohydrate binding"/>
    <property type="evidence" value="ECO:0007669"/>
    <property type="project" value="InterPro"/>
</dbReference>
<sequence length="896" mass="101066">MRGWRKPSCNGELTSRRRLAVDRSLQLLATLLALLLIQDTAWAECQIPEQVFAEEHLRIASVRLDQSRLLLEPALFLYVDEADELYLPLDELTAALHFPLSRREEHVIEGWYISPERRFRLDADRCQVTLGSQQSPIAQPHLRAHDGSIYVHADAVQRWFPIELHFDPFEQALTVTPLETLPLQRRQERARRWARLPPRSAETDATVAPQELPYRTWDWPFIDVSVEQRLRRGDDGTDYASRYKVVGRGELLGHDTLLAIAGSDNEPVRDITARTGRSHPDPVLLGPLRARHYALGDISIPGHALIARPARARGAEISNFPLHRPREFDRIDLRGELPIGWEVELYHNGRLIDFARDIDHYDFIDVPLQFGTNRFRLVFYGPHGEVREERFQRIVGPGMIRPGEHNYRVIAARTRDDRGWQELTSDDRLFIDYQYGVHRLLSVGGSFRSLEDEDEEQRHYTSLNLSAAAPWAFAYIEAAADDADGRAASIDLSTQIGQVNLTGRSARFSDFDSERTRIGGPGQLKAQDFIGLRSRLPTTAGGIRPSIDIGAQQEDWTQGERTELFGTLAAQSRFWRASQRIDSRRTATEERSYRLAYTRTLLSIRRHRFNIRSELNQQLRPQHDFTSASITADWRAFPAATARVGYIHGWADDTSRVNAGLSWQRHEIAIGTNVSVDDSGQIFAGISASFGLSHSPQQQRWIRSARAQTAAAAIDAEVFLDEDGSGTRRAEEPALADITVRAGGQRMQTDAGGRVHLQSLAPYRPLTVNIDERSVGNPFWEVVQPEAPLLLRPSRTAQLQLPIVPVGRVEGFVSTHDGRNASGIPIQLLDSEGNLVAQTRTAYDGFYTVESVRPGRYLLRAEHTSRRLSASAALAVKGESQQLDLVLTPRDDHPQP</sequence>
<dbReference type="AlphaFoldDB" id="A0A3E0WWD9"/>
<reference evidence="2" key="1">
    <citation type="submission" date="2017-05" db="EMBL/GenBank/DDBJ databases">
        <authorList>
            <person name="Sharma S."/>
            <person name="Sidhu C."/>
            <person name="Pinnaka A.K."/>
        </authorList>
    </citation>
    <scope>NUCLEOTIDE SEQUENCE [LARGE SCALE GENOMIC DNA]</scope>
    <source>
        <strain evidence="2">AK93</strain>
    </source>
</reference>
<dbReference type="Pfam" id="PF13620">
    <property type="entry name" value="CarboxypepD_reg"/>
    <property type="match status" value="1"/>
</dbReference>
<dbReference type="RefSeq" id="WP_116301930.1">
    <property type="nucleotide sequence ID" value="NZ_NFZV01000007.1"/>
</dbReference>
<evidence type="ECO:0008006" key="3">
    <source>
        <dbReference type="Google" id="ProtNLM"/>
    </source>
</evidence>
<keyword evidence="2" id="KW-1185">Reference proteome</keyword>
<dbReference type="OrthoDB" id="121544at2"/>
<gene>
    <name evidence="1" type="ORF">CAL65_10915</name>
</gene>
<dbReference type="Gene3D" id="2.60.40.10">
    <property type="entry name" value="Immunoglobulins"/>
    <property type="match status" value="1"/>
</dbReference>
<dbReference type="Proteomes" id="UP000256763">
    <property type="component" value="Unassembled WGS sequence"/>
</dbReference>
<dbReference type="InterPro" id="IPR013783">
    <property type="entry name" value="Ig-like_fold"/>
</dbReference>
<organism evidence="1 2">
    <name type="scientific">Alkalilimnicola ehrlichii</name>
    <dbReference type="NCBI Taxonomy" id="351052"/>
    <lineage>
        <taxon>Bacteria</taxon>
        <taxon>Pseudomonadati</taxon>
        <taxon>Pseudomonadota</taxon>
        <taxon>Gammaproteobacteria</taxon>
        <taxon>Chromatiales</taxon>
        <taxon>Ectothiorhodospiraceae</taxon>
        <taxon>Alkalilimnicola</taxon>
    </lineage>
</organism>
<proteinExistence type="predicted"/>
<evidence type="ECO:0000313" key="1">
    <source>
        <dbReference type="EMBL" id="RFA36481.1"/>
    </source>
</evidence>
<dbReference type="SUPFAM" id="SSF49452">
    <property type="entry name" value="Starch-binding domain-like"/>
    <property type="match status" value="1"/>
</dbReference>
<protein>
    <recommendedName>
        <fullName evidence="3">Carboxypeptidase regulatory-like domain-containing protein</fullName>
    </recommendedName>
</protein>
<name>A0A3E0WWD9_9GAMM</name>
<dbReference type="InterPro" id="IPR013784">
    <property type="entry name" value="Carb-bd-like_fold"/>
</dbReference>
<dbReference type="EMBL" id="NFZW01000009">
    <property type="protein sequence ID" value="RFA36481.1"/>
    <property type="molecule type" value="Genomic_DNA"/>
</dbReference>
<evidence type="ECO:0000313" key="2">
    <source>
        <dbReference type="Proteomes" id="UP000256763"/>
    </source>
</evidence>